<dbReference type="Gramene" id="AUR62030226-RA">
    <property type="protein sequence ID" value="AUR62030226-RA:cds"/>
    <property type="gene ID" value="AUR62030226"/>
</dbReference>
<feature type="region of interest" description="Disordered" evidence="1">
    <location>
        <begin position="1"/>
        <end position="97"/>
    </location>
</feature>
<organism evidence="2 3">
    <name type="scientific">Chenopodium quinoa</name>
    <name type="common">Quinoa</name>
    <dbReference type="NCBI Taxonomy" id="63459"/>
    <lineage>
        <taxon>Eukaryota</taxon>
        <taxon>Viridiplantae</taxon>
        <taxon>Streptophyta</taxon>
        <taxon>Embryophyta</taxon>
        <taxon>Tracheophyta</taxon>
        <taxon>Spermatophyta</taxon>
        <taxon>Magnoliopsida</taxon>
        <taxon>eudicotyledons</taxon>
        <taxon>Gunneridae</taxon>
        <taxon>Pentapetalae</taxon>
        <taxon>Caryophyllales</taxon>
        <taxon>Chenopodiaceae</taxon>
        <taxon>Chenopodioideae</taxon>
        <taxon>Atripliceae</taxon>
        <taxon>Chenopodium</taxon>
    </lineage>
</organism>
<reference evidence="2" key="2">
    <citation type="submission" date="2021-03" db="UniProtKB">
        <authorList>
            <consortium name="EnsemblPlants"/>
        </authorList>
    </citation>
    <scope>IDENTIFICATION</scope>
</reference>
<keyword evidence="3" id="KW-1185">Reference proteome</keyword>
<evidence type="ECO:0000313" key="2">
    <source>
        <dbReference type="EnsemblPlants" id="AUR62030226-RA:cds"/>
    </source>
</evidence>
<feature type="compositionally biased region" description="Basic residues" evidence="1">
    <location>
        <begin position="70"/>
        <end position="80"/>
    </location>
</feature>
<dbReference type="AlphaFoldDB" id="A0A803MIY0"/>
<evidence type="ECO:0000313" key="3">
    <source>
        <dbReference type="Proteomes" id="UP000596660"/>
    </source>
</evidence>
<reference evidence="2" key="1">
    <citation type="journal article" date="2017" name="Nature">
        <title>The genome of Chenopodium quinoa.</title>
        <authorList>
            <person name="Jarvis D.E."/>
            <person name="Ho Y.S."/>
            <person name="Lightfoot D.J."/>
            <person name="Schmoeckel S.M."/>
            <person name="Li B."/>
            <person name="Borm T.J.A."/>
            <person name="Ohyanagi H."/>
            <person name="Mineta K."/>
            <person name="Michell C.T."/>
            <person name="Saber N."/>
            <person name="Kharbatia N.M."/>
            <person name="Rupper R.R."/>
            <person name="Sharp A.R."/>
            <person name="Dally N."/>
            <person name="Boughton B.A."/>
            <person name="Woo Y.H."/>
            <person name="Gao G."/>
            <person name="Schijlen E.G.W.M."/>
            <person name="Guo X."/>
            <person name="Momin A.A."/>
            <person name="Negrao S."/>
            <person name="Al-Babili S."/>
            <person name="Gehring C."/>
            <person name="Roessner U."/>
            <person name="Jung C."/>
            <person name="Murphy K."/>
            <person name="Arold S.T."/>
            <person name="Gojobori T."/>
            <person name="van der Linden C.G."/>
            <person name="van Loo E.N."/>
            <person name="Jellen E.N."/>
            <person name="Maughan P.J."/>
            <person name="Tester M."/>
        </authorList>
    </citation>
    <scope>NUCLEOTIDE SEQUENCE [LARGE SCALE GENOMIC DNA]</scope>
    <source>
        <strain evidence="2">cv. PI 614886</strain>
    </source>
</reference>
<accession>A0A803MIY0</accession>
<proteinExistence type="predicted"/>
<dbReference type="Proteomes" id="UP000596660">
    <property type="component" value="Unplaced"/>
</dbReference>
<feature type="compositionally biased region" description="Low complexity" evidence="1">
    <location>
        <begin position="33"/>
        <end position="65"/>
    </location>
</feature>
<sequence>MFRSRKSRTAATSNSDASAHHHQEIDDPTDDTSNGPSQSPSNNSSAANLNSGNNLSHNEGNEACNNGGGSRRKGKRKRHSVPINNNSSNEEAHDWRDNVDFDEREDVRAIDSKGKIQLWSGSIQPHDVWFLEKGVRFEVPFNRYYQPIRKGGLVLVKFISNIAKKDEICPIREVNWRKVNATKQGEIVELIRVRENLSFLMVGYTMMQCLGMLNMAKSKIDQLSAEITSTPKPQEEIESEVFNELMYDKDNTNQKSVGYGFGVKRSDVLGVHALLRKRGVTSGNNNIGDQNLKAEFARHKRQTTDLLMRLTSHMTDFLGAVRDGNVTNEMLDSTCSALRSINAQTTGYEYYK</sequence>
<name>A0A803MIY0_CHEQI</name>
<protein>
    <submittedName>
        <fullName evidence="2">Uncharacterized protein</fullName>
    </submittedName>
</protein>
<evidence type="ECO:0000256" key="1">
    <source>
        <dbReference type="SAM" id="MobiDB-lite"/>
    </source>
</evidence>
<dbReference type="EnsemblPlants" id="AUR62030226-RA">
    <property type="protein sequence ID" value="AUR62030226-RA:cds"/>
    <property type="gene ID" value="AUR62030226"/>
</dbReference>